<comment type="caution">
    <text evidence="1">The sequence shown here is derived from an EMBL/GenBank/DDBJ whole genome shotgun (WGS) entry which is preliminary data.</text>
</comment>
<protein>
    <submittedName>
        <fullName evidence="1">Uncharacterized protein</fullName>
    </submittedName>
</protein>
<dbReference type="Proteomes" id="UP000801492">
    <property type="component" value="Unassembled WGS sequence"/>
</dbReference>
<name>A0A8K0DAP7_IGNLU</name>
<sequence>RCTDAAHKINWTSPILEGAPRLTLNYCVNLIFSIEEENVLDKYLQMMMRLHHGLSSNHARKLAKLWFNSFLKRRTEFSLRIAEATSLGGAMGFNKPVVERFFKGLGEILRKYDLEPHQIYNVNDTALTTLQQTRKVLAAKEQKQVGSTISTKRGTLITMCGAINAVGNHVPPLLIFPRKYYKHHYDKKCNSSNDWRSNTVAQ</sequence>
<evidence type="ECO:0000313" key="1">
    <source>
        <dbReference type="EMBL" id="KAF2899946.1"/>
    </source>
</evidence>
<dbReference type="OrthoDB" id="6752284at2759"/>
<accession>A0A8K0DAP7</accession>
<keyword evidence="2" id="KW-1185">Reference proteome</keyword>
<dbReference type="AlphaFoldDB" id="A0A8K0DAP7"/>
<gene>
    <name evidence="1" type="ORF">ILUMI_06241</name>
</gene>
<feature type="non-terminal residue" evidence="1">
    <location>
        <position position="1"/>
    </location>
</feature>
<reference evidence="1" key="1">
    <citation type="submission" date="2019-08" db="EMBL/GenBank/DDBJ databases">
        <title>The genome of the North American firefly Photinus pyralis.</title>
        <authorList>
            <consortium name="Photinus pyralis genome working group"/>
            <person name="Fallon T.R."/>
            <person name="Sander Lower S.E."/>
            <person name="Weng J.-K."/>
        </authorList>
    </citation>
    <scope>NUCLEOTIDE SEQUENCE</scope>
    <source>
        <strain evidence="1">TRF0915ILg1</strain>
        <tissue evidence="1">Whole body</tissue>
    </source>
</reference>
<proteinExistence type="predicted"/>
<dbReference type="EMBL" id="VTPC01002508">
    <property type="protein sequence ID" value="KAF2899946.1"/>
    <property type="molecule type" value="Genomic_DNA"/>
</dbReference>
<organism evidence="1 2">
    <name type="scientific">Ignelater luminosus</name>
    <name type="common">Cucubano</name>
    <name type="synonym">Pyrophorus luminosus</name>
    <dbReference type="NCBI Taxonomy" id="2038154"/>
    <lineage>
        <taxon>Eukaryota</taxon>
        <taxon>Metazoa</taxon>
        <taxon>Ecdysozoa</taxon>
        <taxon>Arthropoda</taxon>
        <taxon>Hexapoda</taxon>
        <taxon>Insecta</taxon>
        <taxon>Pterygota</taxon>
        <taxon>Neoptera</taxon>
        <taxon>Endopterygota</taxon>
        <taxon>Coleoptera</taxon>
        <taxon>Polyphaga</taxon>
        <taxon>Elateriformia</taxon>
        <taxon>Elateroidea</taxon>
        <taxon>Elateridae</taxon>
        <taxon>Agrypninae</taxon>
        <taxon>Pyrophorini</taxon>
        <taxon>Ignelater</taxon>
    </lineage>
</organism>
<evidence type="ECO:0000313" key="2">
    <source>
        <dbReference type="Proteomes" id="UP000801492"/>
    </source>
</evidence>